<keyword evidence="2" id="KW-0732">Signal</keyword>
<feature type="signal peptide" evidence="2">
    <location>
        <begin position="1"/>
        <end position="19"/>
    </location>
</feature>
<gene>
    <name evidence="3" type="ORF">HKW66_Vig0109110</name>
</gene>
<evidence type="ECO:0000256" key="2">
    <source>
        <dbReference type="SAM" id="SignalP"/>
    </source>
</evidence>
<comment type="caution">
    <text evidence="3">The sequence shown here is derived from an EMBL/GenBank/DDBJ whole genome shotgun (WGS) entry which is preliminary data.</text>
</comment>
<evidence type="ECO:0000313" key="3">
    <source>
        <dbReference type="EMBL" id="KAG2403989.1"/>
    </source>
</evidence>
<feature type="compositionally biased region" description="Low complexity" evidence="1">
    <location>
        <begin position="89"/>
        <end position="103"/>
    </location>
</feature>
<feature type="region of interest" description="Disordered" evidence="1">
    <location>
        <begin position="59"/>
        <end position="109"/>
    </location>
</feature>
<accession>A0A8T0KX78</accession>
<evidence type="ECO:0008006" key="5">
    <source>
        <dbReference type="Google" id="ProtNLM"/>
    </source>
</evidence>
<feature type="chain" id="PRO_5035852060" description="Secreted protein" evidence="2">
    <location>
        <begin position="20"/>
        <end position="109"/>
    </location>
</feature>
<organism evidence="3 4">
    <name type="scientific">Phaseolus angularis</name>
    <name type="common">Azuki bean</name>
    <name type="synonym">Vigna angularis</name>
    <dbReference type="NCBI Taxonomy" id="3914"/>
    <lineage>
        <taxon>Eukaryota</taxon>
        <taxon>Viridiplantae</taxon>
        <taxon>Streptophyta</taxon>
        <taxon>Embryophyta</taxon>
        <taxon>Tracheophyta</taxon>
        <taxon>Spermatophyta</taxon>
        <taxon>Magnoliopsida</taxon>
        <taxon>eudicotyledons</taxon>
        <taxon>Gunneridae</taxon>
        <taxon>Pentapetalae</taxon>
        <taxon>rosids</taxon>
        <taxon>fabids</taxon>
        <taxon>Fabales</taxon>
        <taxon>Fabaceae</taxon>
        <taxon>Papilionoideae</taxon>
        <taxon>50 kb inversion clade</taxon>
        <taxon>NPAAA clade</taxon>
        <taxon>indigoferoid/millettioid clade</taxon>
        <taxon>Phaseoleae</taxon>
        <taxon>Vigna</taxon>
    </lineage>
</organism>
<evidence type="ECO:0000256" key="1">
    <source>
        <dbReference type="SAM" id="MobiDB-lite"/>
    </source>
</evidence>
<protein>
    <recommendedName>
        <fullName evidence="5">Secreted protein</fullName>
    </recommendedName>
</protein>
<dbReference type="AlphaFoldDB" id="A0A8T0KX78"/>
<name>A0A8T0KX78_PHAAN</name>
<evidence type="ECO:0000313" key="4">
    <source>
        <dbReference type="Proteomes" id="UP000743370"/>
    </source>
</evidence>
<proteinExistence type="predicted"/>
<dbReference type="Proteomes" id="UP000743370">
    <property type="component" value="Unassembled WGS sequence"/>
</dbReference>
<sequence length="109" mass="12054">MVGVVGFLCLVVIRSVVVGHVETSLKLKEGCKAKRWINFFNCKAYECFFLHRLHPLWHSPPSDKASHRRKSHVRSAPSAAMPSTIRGVASEAALSSSPSSPASRHQPQY</sequence>
<dbReference type="EMBL" id="JABFOF010000002">
    <property type="protein sequence ID" value="KAG2403989.1"/>
    <property type="molecule type" value="Genomic_DNA"/>
</dbReference>
<reference evidence="3 4" key="1">
    <citation type="submission" date="2020-05" db="EMBL/GenBank/DDBJ databases">
        <title>Vigna angularis (adzuki bean) Var. LongXiaoDou No. 4 denovo assembly.</title>
        <authorList>
            <person name="Xiang H."/>
        </authorList>
    </citation>
    <scope>NUCLEOTIDE SEQUENCE [LARGE SCALE GENOMIC DNA]</scope>
    <source>
        <tissue evidence="3">Leaf</tissue>
    </source>
</reference>